<gene>
    <name evidence="3" type="ORF">J0X15_00445</name>
</gene>
<dbReference type="PANTHER" id="PTHR30441">
    <property type="entry name" value="DUF748 DOMAIN-CONTAINING PROTEIN"/>
    <property type="match status" value="1"/>
</dbReference>
<feature type="compositionally biased region" description="Basic and acidic residues" evidence="1">
    <location>
        <begin position="1254"/>
        <end position="1264"/>
    </location>
</feature>
<evidence type="ECO:0000313" key="4">
    <source>
        <dbReference type="Proteomes" id="UP000664779"/>
    </source>
</evidence>
<accession>A0A939J7C6</accession>
<dbReference type="GO" id="GO:0005886">
    <property type="term" value="C:plasma membrane"/>
    <property type="evidence" value="ECO:0007669"/>
    <property type="project" value="TreeGrafter"/>
</dbReference>
<dbReference type="GO" id="GO:0090313">
    <property type="term" value="P:regulation of protein targeting to membrane"/>
    <property type="evidence" value="ECO:0007669"/>
    <property type="project" value="TreeGrafter"/>
</dbReference>
<dbReference type="RefSeq" id="WP_206937241.1">
    <property type="nucleotide sequence ID" value="NZ_JAFLNF010000001.1"/>
</dbReference>
<dbReference type="AlphaFoldDB" id="A0A939J7C6"/>
<dbReference type="Pfam" id="PF05170">
    <property type="entry name" value="AsmA"/>
    <property type="match status" value="2"/>
</dbReference>
<organism evidence="3 4">
    <name type="scientific">Roseibium limicola</name>
    <dbReference type="NCBI Taxonomy" id="2816037"/>
    <lineage>
        <taxon>Bacteria</taxon>
        <taxon>Pseudomonadati</taxon>
        <taxon>Pseudomonadota</taxon>
        <taxon>Alphaproteobacteria</taxon>
        <taxon>Hyphomicrobiales</taxon>
        <taxon>Stappiaceae</taxon>
        <taxon>Roseibium</taxon>
    </lineage>
</organism>
<feature type="domain" description="AsmA" evidence="2">
    <location>
        <begin position="839"/>
        <end position="986"/>
    </location>
</feature>
<feature type="compositionally biased region" description="Low complexity" evidence="1">
    <location>
        <begin position="1161"/>
        <end position="1173"/>
    </location>
</feature>
<evidence type="ECO:0000313" key="3">
    <source>
        <dbReference type="EMBL" id="MBO0343674.1"/>
    </source>
</evidence>
<name>A0A939J7C6_9HYPH</name>
<dbReference type="InterPro" id="IPR017023">
    <property type="entry name" value="UCP034039"/>
</dbReference>
<reference evidence="3" key="1">
    <citation type="submission" date="2021-03" db="EMBL/GenBank/DDBJ databases">
        <title>Roseibium sp. CAU 1637 isolated from Incheon.</title>
        <authorList>
            <person name="Kim W."/>
        </authorList>
    </citation>
    <scope>NUCLEOTIDE SEQUENCE</scope>
    <source>
        <strain evidence="3">CAU 1637</strain>
    </source>
</reference>
<feature type="domain" description="AsmA" evidence="2">
    <location>
        <begin position="3"/>
        <end position="163"/>
    </location>
</feature>
<feature type="compositionally biased region" description="Polar residues" evidence="1">
    <location>
        <begin position="1194"/>
        <end position="1205"/>
    </location>
</feature>
<dbReference type="PANTHER" id="PTHR30441:SF4">
    <property type="entry name" value="PROTEIN ASMA"/>
    <property type="match status" value="1"/>
</dbReference>
<dbReference type="InterPro" id="IPR007844">
    <property type="entry name" value="AsmA"/>
</dbReference>
<evidence type="ECO:0000259" key="2">
    <source>
        <dbReference type="Pfam" id="PF05170"/>
    </source>
</evidence>
<dbReference type="EMBL" id="JAFLNF010000001">
    <property type="protein sequence ID" value="MBO0343674.1"/>
    <property type="molecule type" value="Genomic_DNA"/>
</dbReference>
<dbReference type="PIRSF" id="PIRSF034039">
    <property type="entry name" value="UCP034039"/>
    <property type="match status" value="1"/>
</dbReference>
<protein>
    <submittedName>
        <fullName evidence="3">AsmA family protein</fullName>
    </submittedName>
</protein>
<feature type="region of interest" description="Disordered" evidence="1">
    <location>
        <begin position="1135"/>
        <end position="1264"/>
    </location>
</feature>
<dbReference type="Proteomes" id="UP000664779">
    <property type="component" value="Unassembled WGS sequence"/>
</dbReference>
<feature type="compositionally biased region" description="Polar residues" evidence="1">
    <location>
        <begin position="1222"/>
        <end position="1234"/>
    </location>
</feature>
<proteinExistence type="predicted"/>
<keyword evidence="4" id="KW-1185">Reference proteome</keyword>
<comment type="caution">
    <text evidence="3">The sequence shown here is derived from an EMBL/GenBank/DDBJ whole genome shotgun (WGS) entry which is preliminary data.</text>
</comment>
<sequence>MAIILVLVTALVAPFFVDWTVYRSSFEAYAEAALGHKVTVLGEADMSILPSPTVTFTDVRVGGAEDPLLVISRFQIRMELPPLLKGEFRILDMTLDRPHLTISLDEDGRPDWLTAMQSGGALADIAADDVAFENISITDGAVTVVDARSGITHTLDNAELTVKARSLAGPFRIDGPVEIADERYSLSLATGRKQADGALRVKGTITPGQVSMSASIDGILSSLEGMPRFDGGFQLKGIEQGEDQPQVVWTANGTFEADTAHLTVDKGEYHFGPQERRSGFDGRLEMVYAGDRHFNLTARAKQIDLDRIYGGGPQDPVNLSEASAKVIDVLKGLPIPDMKGTISLDIPVVVAGGELLQEVKADLETRPGGWHISRLAGRIPGRTTIATEGDLVVRNKFSYRGSVSLNSEQPGALAAWLGENADGSTRIQPISLEGRVSLVDTGAALENLRVELDDAVITGGLSFRKPHQGRDEFGLSLVADRLNIDQVEDMLRLVGPSAGGATFWNNTNVSLMVRAREAIVRDVAGKDLALQASFSDDDLKIDRLYAGDLAGAEVDVSGRVENLFSAPVGSMTGSLKASDLDGLVSLLRSAWPDAGLLARLERASEYLVPAEFEGEFKGSGTAEGSSLQFDLSGTAGGVETTLRSSFEGRVDAWRNADLDMKLDLKSADGGQILRQIGLEILPVDELGAGDVTLEAIGRPDDGVELRMTAASPAASLSADGSLRWQKDKDANYSLQGTLAMDDLAPFALLAGRMMPVMAGDIPVDLRYALDGHGDTLAFRDISGRVGDVTLTANAEGSLAPSTGERLRRFKGRVDLSALDLMSLSEIVIGADQWASVGDGSSVWPSVAFDRPLLTSLDLNLDITAQSMPLGLGEAAGNVSANLRLKPDELRLDDLTATYADGRLSGQLALRRSGAEGALSGRLKLEAADLSRLVWASEGRSVATGSLDLLADFEGVGRSLSGIVAGLTGGGTLKVSEGALRGLNPQAFSLVMRAVDAGLDLQDTKIRNVFLSHMQAGTLRFKTLEAALGILGGRVSARNIAVDAQAAKMFGSALINLNELSLDSDFSLTVDAGDEAVIGAEPQVGLLFNGPLDAPVRSVDVAPFTAYLTLRAFEREVERVEKLQSEILERQSLDRNLKRQSQERRRRAREAEEEAAREAEQEASQATAPSEESSGGNAVPEASETPAGPDGAQSGELTPSPISSEETAADFANRIRQVIGRQANDNQAQSGNEASGRTDDGALKPLDPPQTVEDLIAREIRRSTN</sequence>
<evidence type="ECO:0000256" key="1">
    <source>
        <dbReference type="SAM" id="MobiDB-lite"/>
    </source>
</evidence>
<dbReference type="InterPro" id="IPR052894">
    <property type="entry name" value="AsmA-related"/>
</dbReference>